<evidence type="ECO:0000313" key="2">
    <source>
        <dbReference type="EMBL" id="RRK09327.1"/>
    </source>
</evidence>
<accession>A0A3R8KZ40</accession>
<sequence length="310" mass="33069">MVILALIPLLIGSGLAVQTAVNSQLRRYVQSPYLASAVSFAIGTVFLTLLTVGTGTSLAIRWSVVVNNPWWIWLGGLLGVVGLTVNLLLFPRLGSIQTAVLPIFGQIVMGVLIDQFGWLNSPRLPLTGVKVGGLLLVTAGMFVATGVLKRRSDPSRGTRPQQWPWRVLGIVAGSMVAAQAAINGHLGAILNSPIHAATVSFTIGTALLVLLVCGRHIPLRPLMAAVRAGRQRWWIWLGGLLGAAYVFGSAWLVPRIGTGQVVVIALFGQLFFSAVIEQFGWLGAPAERVGWGRLSGLLIMFVGVIGVHFF</sequence>
<dbReference type="AlphaFoldDB" id="A0A3R8KZ40"/>
<dbReference type="Proteomes" id="UP000283633">
    <property type="component" value="Unassembled WGS sequence"/>
</dbReference>
<feature type="transmembrane region" description="Helical" evidence="1">
    <location>
        <begin position="99"/>
        <end position="119"/>
    </location>
</feature>
<feature type="transmembrane region" description="Helical" evidence="1">
    <location>
        <begin position="37"/>
        <end position="64"/>
    </location>
</feature>
<feature type="transmembrane region" description="Helical" evidence="1">
    <location>
        <begin position="233"/>
        <end position="253"/>
    </location>
</feature>
<proteinExistence type="predicted"/>
<evidence type="ECO:0000313" key="3">
    <source>
        <dbReference type="Proteomes" id="UP000283633"/>
    </source>
</evidence>
<organism evidence="2 3">
    <name type="scientific">Lactiplantibacillus garii</name>
    <dbReference type="NCBI Taxonomy" id="2306423"/>
    <lineage>
        <taxon>Bacteria</taxon>
        <taxon>Bacillati</taxon>
        <taxon>Bacillota</taxon>
        <taxon>Bacilli</taxon>
        <taxon>Lactobacillales</taxon>
        <taxon>Lactobacillaceae</taxon>
        <taxon>Lactiplantibacillus</taxon>
    </lineage>
</organism>
<feature type="transmembrane region" description="Helical" evidence="1">
    <location>
        <begin position="6"/>
        <end position="25"/>
    </location>
</feature>
<dbReference type="InterPro" id="IPR006750">
    <property type="entry name" value="YdcZ"/>
</dbReference>
<feature type="transmembrane region" description="Helical" evidence="1">
    <location>
        <begin position="70"/>
        <end position="90"/>
    </location>
</feature>
<keyword evidence="1" id="KW-0812">Transmembrane</keyword>
<protein>
    <submittedName>
        <fullName evidence="2">DMT family transporter</fullName>
    </submittedName>
</protein>
<feature type="transmembrane region" description="Helical" evidence="1">
    <location>
        <begin position="259"/>
        <end position="279"/>
    </location>
</feature>
<feature type="transmembrane region" description="Helical" evidence="1">
    <location>
        <begin position="131"/>
        <end position="148"/>
    </location>
</feature>
<comment type="caution">
    <text evidence="2">The sequence shown here is derived from an EMBL/GenBank/DDBJ whole genome shotgun (WGS) entry which is preliminary data.</text>
</comment>
<dbReference type="PANTHER" id="PTHR34821:SF2">
    <property type="entry name" value="INNER MEMBRANE PROTEIN YDCZ"/>
    <property type="match status" value="1"/>
</dbReference>
<keyword evidence="3" id="KW-1185">Reference proteome</keyword>
<dbReference type="PANTHER" id="PTHR34821">
    <property type="entry name" value="INNER MEMBRANE PROTEIN YDCZ"/>
    <property type="match status" value="1"/>
</dbReference>
<name>A0A3R8KZ40_9LACO</name>
<feature type="transmembrane region" description="Helical" evidence="1">
    <location>
        <begin position="163"/>
        <end position="182"/>
    </location>
</feature>
<evidence type="ECO:0000256" key="1">
    <source>
        <dbReference type="SAM" id="Phobius"/>
    </source>
</evidence>
<dbReference type="Pfam" id="PF04657">
    <property type="entry name" value="DMT_YdcZ"/>
    <property type="match status" value="2"/>
</dbReference>
<feature type="transmembrane region" description="Helical" evidence="1">
    <location>
        <begin position="194"/>
        <end position="213"/>
    </location>
</feature>
<dbReference type="EMBL" id="QWZQ01000066">
    <property type="protein sequence ID" value="RRK09327.1"/>
    <property type="molecule type" value="Genomic_DNA"/>
</dbReference>
<keyword evidence="1" id="KW-0472">Membrane</keyword>
<dbReference type="GO" id="GO:0005886">
    <property type="term" value="C:plasma membrane"/>
    <property type="evidence" value="ECO:0007669"/>
    <property type="project" value="TreeGrafter"/>
</dbReference>
<gene>
    <name evidence="2" type="ORF">D1831_13360</name>
</gene>
<reference evidence="2 3" key="1">
    <citation type="submission" date="2018-08" db="EMBL/GenBank/DDBJ databases">
        <title>Genome Lactobacillus garii FI11369.</title>
        <authorList>
            <person name="Diaz M."/>
            <person name="Narbad A."/>
        </authorList>
    </citation>
    <scope>NUCLEOTIDE SEQUENCE [LARGE SCALE GENOMIC DNA]</scope>
    <source>
        <strain evidence="2 3">FI11369</strain>
    </source>
</reference>
<dbReference type="OrthoDB" id="7864805at2"/>
<feature type="transmembrane region" description="Helical" evidence="1">
    <location>
        <begin position="291"/>
        <end position="309"/>
    </location>
</feature>
<keyword evidence="1" id="KW-1133">Transmembrane helix</keyword>
<dbReference type="RefSeq" id="WP_125073347.1">
    <property type="nucleotide sequence ID" value="NZ_QWZQ01000066.1"/>
</dbReference>